<accession>A0A6L3ZDH8</accession>
<evidence type="ECO:0000313" key="2">
    <source>
        <dbReference type="EMBL" id="KAB2815696.1"/>
    </source>
</evidence>
<evidence type="ECO:0000313" key="3">
    <source>
        <dbReference type="Proteomes" id="UP000484164"/>
    </source>
</evidence>
<feature type="chain" id="PRO_5026753931" description="T9SS type A sorting domain-containing protein" evidence="1">
    <location>
        <begin position="21"/>
        <end position="113"/>
    </location>
</feature>
<keyword evidence="3" id="KW-1185">Reference proteome</keyword>
<comment type="caution">
    <text evidence="2">The sequence shown here is derived from an EMBL/GenBank/DDBJ whole genome shotgun (WGS) entry which is preliminary data.</text>
</comment>
<protein>
    <recommendedName>
        <fullName evidence="4">T9SS type A sorting domain-containing protein</fullName>
    </recommendedName>
</protein>
<keyword evidence="1" id="KW-0732">Signal</keyword>
<gene>
    <name evidence="2" type="ORF">F8C82_08320</name>
</gene>
<dbReference type="EMBL" id="WBVQ01000002">
    <property type="protein sequence ID" value="KAB2815696.1"/>
    <property type="molecule type" value="Genomic_DNA"/>
</dbReference>
<feature type="signal peptide" evidence="1">
    <location>
        <begin position="1"/>
        <end position="20"/>
    </location>
</feature>
<proteinExistence type="predicted"/>
<evidence type="ECO:0000256" key="1">
    <source>
        <dbReference type="SAM" id="SignalP"/>
    </source>
</evidence>
<dbReference type="RefSeq" id="WP_151693126.1">
    <property type="nucleotide sequence ID" value="NZ_BMGX01000001.1"/>
</dbReference>
<evidence type="ECO:0008006" key="4">
    <source>
        <dbReference type="Google" id="ProtNLM"/>
    </source>
</evidence>
<name>A0A6L3ZDH8_9FLAO</name>
<dbReference type="OrthoDB" id="1492409at2"/>
<dbReference type="AlphaFoldDB" id="A0A6L3ZDH8"/>
<sequence>MKTFLFILAFAMGTTLSATSTAPQLPAPISVQMVQWKMERANKLVVFNYINPLKADLQLSIYGPNGERIHLQKLNGTENTNLGLDLSEMSHGEYRITLESGQFLLSDEIVELY</sequence>
<organism evidence="2 3">
    <name type="scientific">Phaeocystidibacter marisrubri</name>
    <dbReference type="NCBI Taxonomy" id="1577780"/>
    <lineage>
        <taxon>Bacteria</taxon>
        <taxon>Pseudomonadati</taxon>
        <taxon>Bacteroidota</taxon>
        <taxon>Flavobacteriia</taxon>
        <taxon>Flavobacteriales</taxon>
        <taxon>Phaeocystidibacteraceae</taxon>
        <taxon>Phaeocystidibacter</taxon>
    </lineage>
</organism>
<reference evidence="2 3" key="1">
    <citation type="submission" date="2019-10" db="EMBL/GenBank/DDBJ databases">
        <title>Genome sequence of Phaeocystidibacter marisrubri JCM30614 (type strain).</title>
        <authorList>
            <person name="Bowman J.P."/>
        </authorList>
    </citation>
    <scope>NUCLEOTIDE SEQUENCE [LARGE SCALE GENOMIC DNA]</scope>
    <source>
        <strain evidence="2 3">JCM 30614</strain>
    </source>
</reference>
<dbReference type="Proteomes" id="UP000484164">
    <property type="component" value="Unassembled WGS sequence"/>
</dbReference>